<organism evidence="1">
    <name type="scientific">marine sediment metagenome</name>
    <dbReference type="NCBI Taxonomy" id="412755"/>
    <lineage>
        <taxon>unclassified sequences</taxon>
        <taxon>metagenomes</taxon>
        <taxon>ecological metagenomes</taxon>
    </lineage>
</organism>
<name>X1MW00_9ZZZZ</name>
<feature type="non-terminal residue" evidence="1">
    <location>
        <position position="1"/>
    </location>
</feature>
<evidence type="ECO:0000313" key="1">
    <source>
        <dbReference type="EMBL" id="GAI22211.1"/>
    </source>
</evidence>
<proteinExistence type="predicted"/>
<protein>
    <submittedName>
        <fullName evidence="1">Uncharacterized protein</fullName>
    </submittedName>
</protein>
<comment type="caution">
    <text evidence="1">The sequence shown here is derived from an EMBL/GenBank/DDBJ whole genome shotgun (WGS) entry which is preliminary data.</text>
</comment>
<dbReference type="AlphaFoldDB" id="X1MW00"/>
<sequence length="53" mass="5653">LENGLKNRAKACSMVARAKYLPPYSTIGPEEISCGADVMSKGLIPSIAGKMRK</sequence>
<accession>X1MW00</accession>
<reference evidence="1" key="1">
    <citation type="journal article" date="2014" name="Front. Microbiol.">
        <title>High frequency of phylogenetically diverse reductive dehalogenase-homologous genes in deep subseafloor sedimentary metagenomes.</title>
        <authorList>
            <person name="Kawai M."/>
            <person name="Futagami T."/>
            <person name="Toyoda A."/>
            <person name="Takaki Y."/>
            <person name="Nishi S."/>
            <person name="Hori S."/>
            <person name="Arai W."/>
            <person name="Tsubouchi T."/>
            <person name="Morono Y."/>
            <person name="Uchiyama I."/>
            <person name="Ito T."/>
            <person name="Fujiyama A."/>
            <person name="Inagaki F."/>
            <person name="Takami H."/>
        </authorList>
    </citation>
    <scope>NUCLEOTIDE SEQUENCE</scope>
    <source>
        <strain evidence="1">Expedition CK06-06</strain>
    </source>
</reference>
<dbReference type="EMBL" id="BARV01022631">
    <property type="protein sequence ID" value="GAI22211.1"/>
    <property type="molecule type" value="Genomic_DNA"/>
</dbReference>
<gene>
    <name evidence="1" type="ORF">S06H3_37270</name>
</gene>